<feature type="domain" description="Galectin" evidence="3">
    <location>
        <begin position="4343"/>
        <end position="4472"/>
    </location>
</feature>
<dbReference type="EMBL" id="JAFIRN010000013">
    <property type="protein sequence ID" value="KAG5837428.1"/>
    <property type="molecule type" value="Genomic_DNA"/>
</dbReference>
<feature type="domain" description="Galectin" evidence="3">
    <location>
        <begin position="3472"/>
        <end position="3603"/>
    </location>
</feature>
<organism evidence="4 5">
    <name type="scientific">Anguilla anguilla</name>
    <name type="common">European freshwater eel</name>
    <name type="synonym">Muraena anguilla</name>
    <dbReference type="NCBI Taxonomy" id="7936"/>
    <lineage>
        <taxon>Eukaryota</taxon>
        <taxon>Metazoa</taxon>
        <taxon>Chordata</taxon>
        <taxon>Craniata</taxon>
        <taxon>Vertebrata</taxon>
        <taxon>Euteleostomi</taxon>
        <taxon>Actinopterygii</taxon>
        <taxon>Neopterygii</taxon>
        <taxon>Teleostei</taxon>
        <taxon>Anguilliformes</taxon>
        <taxon>Anguillidae</taxon>
        <taxon>Anguilla</taxon>
    </lineage>
</organism>
<feature type="domain" description="Galectin" evidence="3">
    <location>
        <begin position="4199"/>
        <end position="4342"/>
    </location>
</feature>
<feature type="domain" description="Galectin" evidence="3">
    <location>
        <begin position="228"/>
        <end position="358"/>
    </location>
</feature>
<sequence>MHFNPRFRGWSGVVFNTRQHRRWKREERTRQPFQKGADFEVLYTVTPEGYQVDVNGALLHLFRHRMPAEQVIGLNFNGNISLETIIIGSIPLLYSIDGGLKTGMSVFIKGLVHCDINRFHVNLQHGDQKRCDKALHFNPRFKHQEVVVFNTFRNGRWENEERPGGMPFTKGEVFELVFTVTSEGYQVKVNDNEFYLFKHRMPVEHASAIKIAGDVSIQTVDITQIDQDVDPIYCGLRAGMSVYFKGTVPKDCRRFSINLYCQEQKSRDNAFHFNPRFDTNMVVFNTFRNGRWENEERPSEMPFSRGENFKLVYIITSEGYQVIVNDSPFHMFKHRMPLEDVTAIKFVGDVAIEAINIAESIPYVKRIYGGLKVGMHLYFRGVVHRKINRFHINLQYGQQRGLKALHFNPRFRPSQVVVLNSFRNGRWDLEERVHEMPFCKGESFEILFIVTAKGYQVNVNGRPFYTFKHRMPVKTVNAIKIAGDVSIETINITGKIPHVGLIYGGLRTGTYMYFRGTIPHKIARFHINLNLGELKGCDKALHFNPRFKPSEVVVFNTFRNGRWDREERVNKMPFRRGEDFELLFIVTAHGFQVNINGRQFYLFKHRMPVEYVSGLKIAGDVSMKTVNMIRKIPHVGPVYGGLRTGMALFFRGTVPQEINRFHINLQSGELKGSDKALHFNPRFAGGEVVVFNTMRNGRWENEERPSEMPFRKGEDFELVFIITAEGYQVNVNGRQFYLFKHRMPVEQVSAIKIAGDVSMQTLNMTESIPFVGPIHGCLRTGMYMYFRGTVHQNINRFHINLQYGEKKGCDKALHFNPRFAGNGVIVFNSFQNGWKREERVHQMPFCKGEDFELVFIVTPVGYQVIVNGRPLYLFKHRMPVEHVSALKIAGDVSMEYVNLIGSIPHLGPILGGLRTGMFMFFRGTVSQAINRFHINLQLGEMKGCDKALHFNPRFKPSQVVVFNTFRNGRWEKEERVHEMPFTEGEEFELLFIVTPVGYQVIVNGRQYYLFKHRMPLEHVSALKIAGDVSMEIVKLTGKIAHVGPIRRGLKYGMALQFQGTVLKDISRFHINLQYGRKDGCDLALHFNPRFKPYEVVVFNTFRKGRWEREERPKGMPFSKGEDFELVFYITSVGFQVYVNGAKFYLFKHRMPVENVNALKIAGDISMEAVDMTESVPYLEPISGGLRTGTSLLVKGTVPSNSYRFSINLYCGEEDGSDDAFHYNPRFDSNLVVFNTFRNGHWEQEERPSGMPFSKGEEFETVITATSDGYQVNVNGSEFHLFKHRMPLANVSAIKIVGDVTLHKVTFIESVPYLEPISGGLRTGTSLLVKGTVPSNSYRFSINLYCGEEDGSDDAFHYNPRFDSNLVVFNTFRNGHWEQEERPSGMPFSKGEEFETVITATSDGYQVNVNGSEFHLFKHRIPLANVSVLKIVGDVTLHKVTFIGVISYVGPIYGGLRPGMSVLFRGTVPQKINRFSINLYCEEKEGCDNAFHFNPRFHSNVVVFNTHRNGGWENEERPTGFPFCWGEDFEILYIITSEGYQVKVNGKEFHLYKHRMPVEQVRDIKIFGEVSMHTVNIIQTIPYHGPIHGGVRKGMYLYFRGTIHDDINRFHINLECGGKKGNRALHFNPRFKPSEVVVFNTFLNGRWGKEERVQEMPFHKRESFELVFFVTPKGYQVIVNGRRFYMYKHRLPVEHVNTLAIAGDVSMETLKMIGKIPHVGPVYGSLRTGMYVFFRGTVPQNINRFHINLQYGERKGSDIALHFNPRFTPSEVVVFNSFRNGGWENEERPTEMPFRKGEDFELVFFITAEGYQVNVNGRRFHFFKHRMPVETVGALSIAGDVSMKTVNMIGKIPHVGPVYGGLRSGLYLYFKGTVPQEIKRFHINLQYGQMKGCDKALHFNPRFEPEEVVVFNSFRNGSWEQEERPAEMPFTKGEDFELVFIITSEGYQVNVNGRQFYLFKHRMPVEQVNAIKIAGEVSMETVNLTEKIPHLRSVHGGLRSGTYLYFKGTIPQEIKRFHINLQYGEKKGCDKALHFNPRFEPEEVVVFNSFRNGSWEQEERPSEMPFRKGEDFELFIFVTAEGYQVNVNGRQYYLFKHRMPVEHVSAVKVVGDVSMKTANVIKKIPHVGSLFGGLRPGMYLYFRGTVPQEIERFHINLQYGKMKGCDKALHFNPRFKPEEVVVFNSFRNGGWENEERPTEMPFRKGEDFELVFFITAEGYQVYVNGRHFHLFNHRMPVEQVSAIKIVGDVSVQKLNTIKKIPHVGRLFGGLRPGMSLYFRGTVPKNINRFHINLQCGEKEGGDTAMHFNPRFAGNGVVVFNTFRNGKWEKEERPTEMPFREGEQFVLVFIVTSEGYQVNVNGREFYLFKHRIPLEHVSAIKIAGEVSIETGEITQSIPHVGPISGGLRPGMSLCFSGTIPEEANRFSINLHCGDEEGCDNAFHFNPRFEPSDVVVFNTFRNGSWENEERVEDMPFQPGDDFELVFVVTSEGYQVKVNDRKFYLFKHRMPMENVTTIRIFADVSIQTINITEKMPFVEHLHHSLKTGMYMYFRGKVDDDINRFHINLQDGDMKGCAKALHFNPRFQPHEVVVFNTFQNGKWGKEERVNEMPFRKGEEFELVIIVTAKGYQVIVNGRRFYMFKHRLPVNQVSALKIAGDVSMETIDMTEARDVSVLPGTVPEEINRFHINLQYGQGKGCDKALHFNPRFTPEEVVVFNSFQNGGWQQEERSSEMPFRKGEEFELLFIITSEGYQVIVNGRPFYLFKHRMLVENVAAIKIVGDISIKTANMIGSIPHVGPVYGGLWPGMFVVFRGTVPQEIKSFSINLQYGQIEGCDTALHFNPRFEPEEVVVLNSFRNGSWENEERPTEMPFRKGEDFEIVFVITSEGYQVYVNGRYFCLFKHRMPVEHVSAIKIVGEVTMKTVDMTETTPQLEPITGGLKPGMYLYFKGTVPQEIKRFSINLQNGQIKGCDKALHFNPRFDTEEVVVFNSFKNGSWENEERPSEMPFCKGEDFEIVIIVTTEGYQVNVNGRQFHFFKHRIPLEQVSAIKIAGDVAIQSINTIQKIPHLAPVYGGLRPGMYLYFKGTIPQDIKRFAINLQYGQIKGCDKALHFNPRFEPEEVVVFNSFKNGSWENEERPSEMPFRKGEDFELIFFITRKGYQVNVNGRQFHFFEHRMPVDQVSAIKIVGEVTMQTLNMIEKIPHVGPVYGGLRPGMSLFFLGTVPEDIKRFAINLQYGTMTDSDIAFHFNPRFEPSEVVVFNSFKNGSWEKEERVNRMPFQPGTNFGLVFIVTKKGYKVLINGEQFYVFKHRMPVQQVSALKITGTIFIMAARMIESIPHVGPISGGLRPGMSLCFSGTIPKEANRFSINLHCGDEEGCDNAFHFNPRFEPSGVVVFNTFRNGSWENEERVEDMPFQPGDNFELVFIVTSEGYKVKVNDRKFYLFKHRMPMENVTTIRIFADVSIQTINITEKMPFVEHLHHSLKTGMYMYFRGKVDDDIKRFHINLQNGDMKGCAKALHFNPRFKPNEVVVFNTFQNGKWGKEERVNEMPFRKGEEFELVIIVTAKGYQVIVNGRQFYMFKHRLPVNQVSALKIAGDVSMETIDMTEKIPHVSPVLGGLRPGMYLYFRGTVPEEINRFHINLQYGQGKGCDKALHFNPRFTPEEVVVFNSFQNGEWQQEERPSEMPFRKGEEFELLFIITSEGYQVIVNGRPFYLFKHRMLVENVAAIKIVGDISIKTANMIGGGEGGVHPSLGKMVVESIPHVGPVYGGLWPGMFVVFRGTVPQEIKSFSINLQYGQIEGCDTALHFNPRFEPEEVVVLNSFRNGSWENEERPTEMPFRKGEDFEIVFVITSEGYQVYVNGRYFYLFKHRMPVEHVSAINIVGDVTMKTVNMIETTPQLEPITGGLKPGMYLYFKGTVPQEIKRFSINLQYGQIEGCDRALHFNPRFDTEEAVVFNSFKNGNWEEEEKPTEMPFKKGKDFETVIIITTEGYQVNVNGRQFHFFKHRIPLEQVSAIKIAGDVAIQSINTIQGGPKQPGLGKIVISKIPHLAPVYGGLRPGMYLYFKGTIPQDIKRFAINLQYGQIKGCDKALHFNPRFEPEEVVVFNSFKNGSWENEERPSEMPFRKGEDFELIFFITRKGYQVNVNGRQFHFFEHRMPVDQVSAIKIVGEVTMQTLNMIEGGQPVDATPGQGTIAITKIPHEGPVYGGLRPGMSLFFLGTVPEDIKSFAINLQYGTMTDSDIAFHFNPRFEPSEKVVVFNSFKNGSWENEERVNQMPFQPGTNFGLVFIVTKQGYKVLINGERFYVFKHRMPVQQVSALKITGTILIMAARMIEEEEVLSGDVKPGMAVYFKGTVPNEITRFAVDLRCGDTKDSDIAFRFESRFEPSEVLVFNSFKNGSWEEEERVNEMPFRRGESFELVFHVLEEGYQVYVARRKIYLFKHRIPVEQVTSVQVIGEISMQTSNLLNIGQFTMTQEPDDDVDETTQVMMSIPGSLKSGLSMSFQGMIPDESTRFTIDLQCGDTEGCDTAFRFNPRLETSEVVFNSFRNGSWEEEEKVVEMPFIKGESFLLVFMLKSDGYQVNVNGCPLYMFKHRMVLEQVRGIRIFGGVSIQNVNIVEIVQEVIEIPEEETEAIQAEAPIPGSLKAGTTLTLLGTIPEETKSFSINLQCGEAAGCDTAFHFNPKFETSEVEFNTFRNGSWEEAEKVDNMPFTQGKEFELTYIITAEGYQVNVNGAEFYLFKHRISVDQVKVLQIAGDVSVTAINIVEGTVQEYPSPAEMGTVQTNIPVPGCLKTWMTVSLQGLVPAETDSFSINLQCGDTQGCDTAFHFSSQFKTSELVFNSFRKGHWEEEERVAQMPFKTGENFTLDYTITLEGYEVSVNGHFIHTFMHRMPVAQVSLMQIIGDVSIMAINIIETSPSVTPLPSGLKPGTAVIFQGVLPSESNRFSIDLQCGETEGCDTAFQFQPQLEPEEVVVCNSFQNGSWETEERLTEMPFRKGEDFELVYNITAEGYQVKVNGQQYHMFKHRIPVEQVRALLVAGNVSVPAVHIIEGEPFIMEETAFETVVICAPYVMPIPGGFKEASSVNFRGSIPEGIPSFSIDLQCGEADGSDTALRFNPQFEPAEAVVFNSFRGGSWETEERVDAMPFRRGESFEVTFHITPEGYQVKVNGAELHMFKHRIPVEQVSAVKIVGNVTVETVNIIEGDFGAVPPSCFGQIEATGSIGGETWTCGVAEVERGDGPI</sequence>
<feature type="domain" description="Galectin" evidence="3">
    <location>
        <begin position="770"/>
        <end position="900"/>
    </location>
</feature>
<feature type="domain" description="Galectin" evidence="3">
    <location>
        <begin position="3896"/>
        <end position="4027"/>
    </location>
</feature>
<feature type="domain" description="Galectin" evidence="3">
    <location>
        <begin position="2674"/>
        <end position="2787"/>
    </location>
</feature>
<feature type="domain" description="Galectin" evidence="3">
    <location>
        <begin position="3066"/>
        <end position="3198"/>
    </location>
</feature>
<feature type="domain" description="Galectin" evidence="3">
    <location>
        <begin position="2261"/>
        <end position="2392"/>
    </location>
</feature>
<feature type="domain" description="Galectin" evidence="3">
    <location>
        <begin position="1989"/>
        <end position="2122"/>
    </location>
</feature>
<feature type="domain" description="Galectin" evidence="3">
    <location>
        <begin position="2397"/>
        <end position="2528"/>
    </location>
</feature>
<dbReference type="Gene3D" id="2.60.120.200">
    <property type="match status" value="38"/>
</dbReference>
<accession>A0A9D3M2P4</accession>
<reference evidence="4" key="1">
    <citation type="submission" date="2021-01" db="EMBL/GenBank/DDBJ databases">
        <title>A chromosome-scale assembly of European eel, Anguilla anguilla.</title>
        <authorList>
            <person name="Henkel C."/>
            <person name="Jong-Raadsen S.A."/>
            <person name="Dufour S."/>
            <person name="Weltzien F.-A."/>
            <person name="Palstra A.P."/>
            <person name="Pelster B."/>
            <person name="Spaink H.P."/>
            <person name="Van Den Thillart G.E."/>
            <person name="Jansen H."/>
            <person name="Zahm M."/>
            <person name="Klopp C."/>
            <person name="Cedric C."/>
            <person name="Louis A."/>
            <person name="Berthelot C."/>
            <person name="Parey E."/>
            <person name="Roest Crollius H."/>
            <person name="Montfort J."/>
            <person name="Robinson-Rechavi M."/>
            <person name="Bucao C."/>
            <person name="Bouchez O."/>
            <person name="Gislard M."/>
            <person name="Lluch J."/>
            <person name="Milhes M."/>
            <person name="Lampietro C."/>
            <person name="Lopez Roques C."/>
            <person name="Donnadieu C."/>
            <person name="Braasch I."/>
            <person name="Desvignes T."/>
            <person name="Postlethwait J."/>
            <person name="Bobe J."/>
            <person name="Guiguen Y."/>
            <person name="Dirks R."/>
        </authorList>
    </citation>
    <scope>NUCLEOTIDE SEQUENCE</scope>
    <source>
        <strain evidence="4">Tag_6206</strain>
        <tissue evidence="4">Liver</tissue>
    </source>
</reference>
<keyword evidence="5" id="KW-1185">Reference proteome</keyword>
<feature type="domain" description="Galectin" evidence="3">
    <location>
        <begin position="5069"/>
        <end position="5200"/>
    </location>
</feature>
<feature type="domain" description="Galectin" evidence="3">
    <location>
        <begin position="4485"/>
        <end position="4615"/>
    </location>
</feature>
<dbReference type="SUPFAM" id="SSF49899">
    <property type="entry name" value="Concanavalin A-like lectins/glucanases"/>
    <property type="match status" value="38"/>
</dbReference>
<feature type="domain" description="Galectin" evidence="3">
    <location>
        <begin position="1853"/>
        <end position="1984"/>
    </location>
</feature>
<dbReference type="SMART" id="SM00908">
    <property type="entry name" value="Gal-bind_lectin"/>
    <property type="match status" value="38"/>
</dbReference>
<dbReference type="FunFam" id="2.60.120.200:FF:000124">
    <property type="entry name" value="Galectin-4"/>
    <property type="match status" value="31"/>
</dbReference>
<keyword evidence="1" id="KW-0430">Lectin</keyword>
<feature type="domain" description="Galectin" evidence="3">
    <location>
        <begin position="92"/>
        <end position="223"/>
    </location>
</feature>
<feature type="domain" description="Galectin" evidence="3">
    <location>
        <begin position="3200"/>
        <end position="3331"/>
    </location>
</feature>
<feature type="domain" description="Galectin" evidence="3">
    <location>
        <begin position="498"/>
        <end position="629"/>
    </location>
</feature>
<feature type="domain" description="Galectin" evidence="3">
    <location>
        <begin position="1041"/>
        <end position="1172"/>
    </location>
</feature>
<dbReference type="InterPro" id="IPR001079">
    <property type="entry name" value="Galectin_CRD"/>
</dbReference>
<evidence type="ECO:0000313" key="5">
    <source>
        <dbReference type="Proteomes" id="UP001044222"/>
    </source>
</evidence>
<gene>
    <name evidence="4" type="ORF">ANANG_G00239150</name>
</gene>
<dbReference type="PANTHER" id="PTHR11346:SF107">
    <property type="entry name" value="GALECTIN-7"/>
    <property type="match status" value="1"/>
</dbReference>
<feature type="domain" description="Galectin" evidence="3">
    <location>
        <begin position="1582"/>
        <end position="1712"/>
    </location>
</feature>
<feature type="domain" description="Galectin" evidence="3">
    <location>
        <begin position="363"/>
        <end position="493"/>
    </location>
</feature>
<feature type="domain" description="Galectin" evidence="3">
    <location>
        <begin position="3608"/>
        <end position="3739"/>
    </location>
</feature>
<feature type="domain" description="Galectin" evidence="3">
    <location>
        <begin position="4634"/>
        <end position="4764"/>
    </location>
</feature>
<evidence type="ECO:0000313" key="4">
    <source>
        <dbReference type="EMBL" id="KAG5837428.1"/>
    </source>
</evidence>
<name>A0A9D3M2P4_ANGAN</name>
<feature type="domain" description="Galectin" evidence="3">
    <location>
        <begin position="2792"/>
        <end position="2923"/>
    </location>
</feature>
<keyword evidence="2" id="KW-0677">Repeat</keyword>
<dbReference type="InterPro" id="IPR013320">
    <property type="entry name" value="ConA-like_dom_sf"/>
</dbReference>
<protein>
    <recommendedName>
        <fullName evidence="3">Galectin domain-containing protein</fullName>
    </recommendedName>
</protein>
<feature type="domain" description="Galectin" evidence="3">
    <location>
        <begin position="1717"/>
        <end position="1848"/>
    </location>
</feature>
<feature type="domain" description="Galectin" evidence="3">
    <location>
        <begin position="1447"/>
        <end position="1577"/>
    </location>
</feature>
<feature type="domain" description="Galectin" evidence="3">
    <location>
        <begin position="2125"/>
        <end position="2259"/>
    </location>
</feature>
<dbReference type="GO" id="GO:0030246">
    <property type="term" value="F:carbohydrate binding"/>
    <property type="evidence" value="ECO:0007669"/>
    <property type="project" value="UniProtKB-KW"/>
</dbReference>
<feature type="domain" description="Galectin" evidence="3">
    <location>
        <begin position="3336"/>
        <end position="3467"/>
    </location>
</feature>
<dbReference type="PROSITE" id="PS51304">
    <property type="entry name" value="GALECTIN"/>
    <property type="match status" value="38"/>
</dbReference>
<feature type="domain" description="Galectin" evidence="3">
    <location>
        <begin position="2533"/>
        <end position="2664"/>
    </location>
</feature>
<comment type="caution">
    <text evidence="4">The sequence shown here is derived from an EMBL/GenBank/DDBJ whole genome shotgun (WGS) entry which is preliminary data.</text>
</comment>
<feature type="domain" description="Galectin" evidence="3">
    <location>
        <begin position="1177"/>
        <end position="1307"/>
    </location>
</feature>
<feature type="domain" description="Galectin" evidence="3">
    <location>
        <begin position="1312"/>
        <end position="1442"/>
    </location>
</feature>
<dbReference type="PANTHER" id="PTHR11346">
    <property type="entry name" value="GALECTIN"/>
    <property type="match status" value="1"/>
</dbReference>
<evidence type="ECO:0000259" key="3">
    <source>
        <dbReference type="PROSITE" id="PS51304"/>
    </source>
</evidence>
<dbReference type="Pfam" id="PF00337">
    <property type="entry name" value="Gal-bind_lectin"/>
    <property type="match status" value="38"/>
</dbReference>
<dbReference type="Proteomes" id="UP001044222">
    <property type="component" value="Chromosome 13"/>
</dbReference>
<feature type="domain" description="Galectin" evidence="3">
    <location>
        <begin position="4046"/>
        <end position="4180"/>
    </location>
</feature>
<evidence type="ECO:0000256" key="1">
    <source>
        <dbReference type="ARBA" id="ARBA00022734"/>
    </source>
</evidence>
<feature type="domain" description="Galectin" evidence="3">
    <location>
        <begin position="3760"/>
        <end position="3894"/>
    </location>
</feature>
<feature type="domain" description="Galectin" evidence="3">
    <location>
        <begin position="1"/>
        <end position="88"/>
    </location>
</feature>
<feature type="domain" description="Galectin" evidence="3">
    <location>
        <begin position="4782"/>
        <end position="4912"/>
    </location>
</feature>
<proteinExistence type="predicted"/>
<evidence type="ECO:0000256" key="2">
    <source>
        <dbReference type="ARBA" id="ARBA00022737"/>
    </source>
</evidence>
<dbReference type="SMART" id="SM00276">
    <property type="entry name" value="GLECT"/>
    <property type="match status" value="38"/>
</dbReference>
<feature type="domain" description="Galectin" evidence="3">
    <location>
        <begin position="4917"/>
        <end position="5048"/>
    </location>
</feature>
<dbReference type="CDD" id="cd00070">
    <property type="entry name" value="GLECT"/>
    <property type="match status" value="38"/>
</dbReference>
<feature type="domain" description="Galectin" evidence="3">
    <location>
        <begin position="634"/>
        <end position="765"/>
    </location>
</feature>
<dbReference type="InterPro" id="IPR044156">
    <property type="entry name" value="Galectin-like"/>
</dbReference>
<feature type="domain" description="Galectin" evidence="3">
    <location>
        <begin position="2928"/>
        <end position="3065"/>
    </location>
</feature>
<feature type="domain" description="Galectin" evidence="3">
    <location>
        <begin position="905"/>
        <end position="1036"/>
    </location>
</feature>